<feature type="transmembrane region" description="Helical" evidence="1">
    <location>
        <begin position="67"/>
        <end position="89"/>
    </location>
</feature>
<feature type="transmembrane region" description="Helical" evidence="1">
    <location>
        <begin position="159"/>
        <end position="183"/>
    </location>
</feature>
<organism evidence="2 3">
    <name type="scientific">Ruegeria pomeroyi</name>
    <dbReference type="NCBI Taxonomy" id="89184"/>
    <lineage>
        <taxon>Bacteria</taxon>
        <taxon>Pseudomonadati</taxon>
        <taxon>Pseudomonadota</taxon>
        <taxon>Alphaproteobacteria</taxon>
        <taxon>Rhodobacterales</taxon>
        <taxon>Roseobacteraceae</taxon>
        <taxon>Ruegeria</taxon>
    </lineage>
</organism>
<dbReference type="RefSeq" id="WP_158454164.1">
    <property type="nucleotide sequence ID" value="NZ_CP076685.1"/>
</dbReference>
<keyword evidence="1" id="KW-0472">Membrane</keyword>
<evidence type="ECO:0000313" key="2">
    <source>
        <dbReference type="EMBL" id="NVK99228.1"/>
    </source>
</evidence>
<dbReference type="InterPro" id="IPR007498">
    <property type="entry name" value="PqiA-like"/>
</dbReference>
<proteinExistence type="predicted"/>
<feature type="transmembrane region" description="Helical" evidence="1">
    <location>
        <begin position="109"/>
        <end position="138"/>
    </location>
</feature>
<dbReference type="Proteomes" id="UP000565723">
    <property type="component" value="Unassembled WGS sequence"/>
</dbReference>
<dbReference type="EMBL" id="JABXIY010000060">
    <property type="protein sequence ID" value="NVK99228.1"/>
    <property type="molecule type" value="Genomic_DNA"/>
</dbReference>
<accession>A0A850LMG6</accession>
<dbReference type="AlphaFoldDB" id="A0A850LMG6"/>
<keyword evidence="1" id="KW-0812">Transmembrane</keyword>
<dbReference type="Pfam" id="PF04403">
    <property type="entry name" value="PqiA"/>
    <property type="match status" value="1"/>
</dbReference>
<sequence>MTDADRKAEEQAAWAALFARDPDGVIACPACDRLHVAAPVAPGQIARCTRCHFTLIAPRRDTLNRTLALALTSAVLMVAMLSFPFLTLSRQGLSHEVSILGMVTGLAHGWYLLLALVVGLFVIALPMLRAAALVYVVWSLRRARLAPASRRMFRLAEAVAPWAMTEVFIIGTGVALVKVAGLARVDFGTAFWLFCVMVLVLALKNASVCRWTIWALMREKSR</sequence>
<evidence type="ECO:0000256" key="1">
    <source>
        <dbReference type="SAM" id="Phobius"/>
    </source>
</evidence>
<name>A0A850LMG6_9RHOB</name>
<evidence type="ECO:0000313" key="3">
    <source>
        <dbReference type="Proteomes" id="UP000565723"/>
    </source>
</evidence>
<gene>
    <name evidence="2" type="ORF">HW564_20075</name>
</gene>
<comment type="caution">
    <text evidence="2">The sequence shown here is derived from an EMBL/GenBank/DDBJ whole genome shotgun (WGS) entry which is preliminary data.</text>
</comment>
<keyword evidence="1" id="KW-1133">Transmembrane helix</keyword>
<feature type="transmembrane region" description="Helical" evidence="1">
    <location>
        <begin position="189"/>
        <end position="213"/>
    </location>
</feature>
<protein>
    <submittedName>
        <fullName evidence="2">Paraquat-inducible protein A</fullName>
    </submittedName>
</protein>
<reference evidence="2 3" key="1">
    <citation type="journal article" date="2020" name="Proc. Natl. Acad. Sci. U.S.A.">
        <title>Ecological drivers of bacterial community assembly in synthetic phycospheres.</title>
        <authorList>
            <person name="Fu H."/>
            <person name="Uchimiya M."/>
            <person name="Gore J."/>
            <person name="Moran M.A."/>
        </authorList>
    </citation>
    <scope>NUCLEOTIDE SEQUENCE [LARGE SCALE GENOMIC DNA]</scope>
    <source>
        <strain evidence="2">HF-Din03</strain>
    </source>
</reference>